<evidence type="ECO:0000256" key="2">
    <source>
        <dbReference type="ARBA" id="ARBA00022670"/>
    </source>
</evidence>
<feature type="domain" description="Peptidase M4 C-terminal" evidence="10">
    <location>
        <begin position="317"/>
        <end position="483"/>
    </location>
</feature>
<evidence type="ECO:0000256" key="8">
    <source>
        <dbReference type="RuleBase" id="RU366073"/>
    </source>
</evidence>
<dbReference type="PANTHER" id="PTHR33794:SF1">
    <property type="entry name" value="BACILLOLYSIN"/>
    <property type="match status" value="1"/>
</dbReference>
<dbReference type="Gene3D" id="3.10.450.490">
    <property type="match status" value="1"/>
</dbReference>
<dbReference type="Pfam" id="PF07504">
    <property type="entry name" value="FTP"/>
    <property type="match status" value="1"/>
</dbReference>
<comment type="cofactor">
    <cofactor evidence="8">
        <name>Zn(2+)</name>
        <dbReference type="ChEBI" id="CHEBI:29105"/>
    </cofactor>
</comment>
<gene>
    <name evidence="12" type="ORF">LZC94_21720</name>
</gene>
<evidence type="ECO:0000259" key="10">
    <source>
        <dbReference type="Pfam" id="PF02868"/>
    </source>
</evidence>
<dbReference type="InterPro" id="IPR023612">
    <property type="entry name" value="Peptidase_M4"/>
</dbReference>
<feature type="domain" description="FTP" evidence="11">
    <location>
        <begin position="62"/>
        <end position="109"/>
    </location>
</feature>
<keyword evidence="7 8" id="KW-0482">Metalloprotease</keyword>
<dbReference type="PROSITE" id="PS51257">
    <property type="entry name" value="PROKAR_LIPOPROTEIN"/>
    <property type="match status" value="1"/>
</dbReference>
<dbReference type="Pfam" id="PF02868">
    <property type="entry name" value="Peptidase_M4_C"/>
    <property type="match status" value="1"/>
</dbReference>
<dbReference type="InterPro" id="IPR011096">
    <property type="entry name" value="FTP_domain"/>
</dbReference>
<dbReference type="Gene3D" id="3.10.170.10">
    <property type="match status" value="1"/>
</dbReference>
<dbReference type="InterPro" id="IPR027268">
    <property type="entry name" value="Peptidase_M4/M1_CTD_sf"/>
</dbReference>
<dbReference type="InterPro" id="IPR001570">
    <property type="entry name" value="Peptidase_M4_C_domain"/>
</dbReference>
<proteinExistence type="inferred from homology"/>
<keyword evidence="4" id="KW-0732">Signal</keyword>
<dbReference type="SUPFAM" id="SSF55486">
    <property type="entry name" value="Metalloproteases ('zincins'), catalytic domain"/>
    <property type="match status" value="1"/>
</dbReference>
<keyword evidence="5 8" id="KW-0378">Hydrolase</keyword>
<protein>
    <recommendedName>
        <fullName evidence="8">Neutral metalloproteinase</fullName>
        <ecNumber evidence="8">3.4.24.-</ecNumber>
    </recommendedName>
</protein>
<dbReference type="Proteomes" id="UP001370348">
    <property type="component" value="Chromosome"/>
</dbReference>
<dbReference type="CDD" id="cd09597">
    <property type="entry name" value="M4_TLP"/>
    <property type="match status" value="1"/>
</dbReference>
<dbReference type="PRINTS" id="PR00730">
    <property type="entry name" value="THERMOLYSIN"/>
</dbReference>
<comment type="similarity">
    <text evidence="1 8">Belongs to the peptidase M4 family.</text>
</comment>
<comment type="function">
    <text evidence="8">Extracellular zinc metalloprotease.</text>
</comment>
<sequence>MKLEMPVIHRSWLSLVGLTLLACSSNDAGHVTEHSAPSGISDLSTLSDLSASFRELHADPKELVVTKETTDEQGDVHTRYAQFKNGLRVIGGELMVHRRAGKVYAVNGSARADREAPAAPVLSPARAIARALAGRIGARAEPHPPLAYRIDDAGDSLALVYEVNVTGTEPDGSPVVDTVLVNAVDGAIVDTISHIQGAKLPVVHTCRPDPRKPPLNLPCPLAISPGPGSDPTVDVNYLRLGSVYDAYNDLFSLDTLGGSDGKLHSAVHYGGSGATPTFWNGSQIVFRDGDGANFSAPVDSIDLTAHEATHSMIDRSSALRYSGEPGALNESLADIFGAVVEWYTRGRVLDARTWQFAEDVYTPGIPGDALRYLNDPKKDGRSIDYYPDFDAGVDLHYASGIGNLAFYLLAQGGKHPRGKTTITVNGVGFEKAFRIFYRANRDFFLENTTFARAKSTTRLAATNLGYTRDEVESVAAAWAAVGVP</sequence>
<evidence type="ECO:0000256" key="1">
    <source>
        <dbReference type="ARBA" id="ARBA00009388"/>
    </source>
</evidence>
<dbReference type="EMBL" id="CP089984">
    <property type="protein sequence ID" value="WXB19829.1"/>
    <property type="molecule type" value="Genomic_DNA"/>
</dbReference>
<name>A0ABZ2MBE8_9BACT</name>
<keyword evidence="6 8" id="KW-0862">Zinc</keyword>
<evidence type="ECO:0000259" key="11">
    <source>
        <dbReference type="Pfam" id="PF07504"/>
    </source>
</evidence>
<evidence type="ECO:0000256" key="7">
    <source>
        <dbReference type="ARBA" id="ARBA00023049"/>
    </source>
</evidence>
<comment type="subcellular location">
    <subcellularLocation>
        <location evidence="8">Secreted</location>
    </subcellularLocation>
</comment>
<accession>A0ABZ2MBE8</accession>
<evidence type="ECO:0000313" key="13">
    <source>
        <dbReference type="Proteomes" id="UP001370348"/>
    </source>
</evidence>
<organism evidence="12 13">
    <name type="scientific">Pendulispora albinea</name>
    <dbReference type="NCBI Taxonomy" id="2741071"/>
    <lineage>
        <taxon>Bacteria</taxon>
        <taxon>Pseudomonadati</taxon>
        <taxon>Myxococcota</taxon>
        <taxon>Myxococcia</taxon>
        <taxon>Myxococcales</taxon>
        <taxon>Sorangiineae</taxon>
        <taxon>Pendulisporaceae</taxon>
        <taxon>Pendulispora</taxon>
    </lineage>
</organism>
<reference evidence="12 13" key="1">
    <citation type="submission" date="2021-12" db="EMBL/GenBank/DDBJ databases">
        <title>Discovery of the Pendulisporaceae a myxobacterial family with distinct sporulation behavior and unique specialized metabolism.</title>
        <authorList>
            <person name="Garcia R."/>
            <person name="Popoff A."/>
            <person name="Bader C.D."/>
            <person name="Loehr J."/>
            <person name="Walesch S."/>
            <person name="Walt C."/>
            <person name="Boldt J."/>
            <person name="Bunk B."/>
            <person name="Haeckl F.J.F.P.J."/>
            <person name="Gunesch A.P."/>
            <person name="Birkelbach J."/>
            <person name="Nuebel U."/>
            <person name="Pietschmann T."/>
            <person name="Bach T."/>
            <person name="Mueller R."/>
        </authorList>
    </citation>
    <scope>NUCLEOTIDE SEQUENCE [LARGE SCALE GENOMIC DNA]</scope>
    <source>
        <strain evidence="12 13">MSr11954</strain>
    </source>
</reference>
<keyword evidence="3" id="KW-0479">Metal-binding</keyword>
<keyword evidence="8" id="KW-0964">Secreted</keyword>
<evidence type="ECO:0000313" key="12">
    <source>
        <dbReference type="EMBL" id="WXB19829.1"/>
    </source>
</evidence>
<dbReference type="PANTHER" id="PTHR33794">
    <property type="entry name" value="BACILLOLYSIN"/>
    <property type="match status" value="1"/>
</dbReference>
<dbReference type="InterPro" id="IPR013856">
    <property type="entry name" value="Peptidase_M4_domain"/>
</dbReference>
<evidence type="ECO:0000256" key="6">
    <source>
        <dbReference type="ARBA" id="ARBA00022833"/>
    </source>
</evidence>
<dbReference type="EC" id="3.4.24.-" evidence="8"/>
<dbReference type="RefSeq" id="WP_394829427.1">
    <property type="nucleotide sequence ID" value="NZ_CP089984.1"/>
</dbReference>
<keyword evidence="2 8" id="KW-0645">Protease</keyword>
<dbReference type="Pfam" id="PF01447">
    <property type="entry name" value="Peptidase_M4"/>
    <property type="match status" value="1"/>
</dbReference>
<dbReference type="Gene3D" id="1.10.390.10">
    <property type="entry name" value="Neutral Protease Domain 2"/>
    <property type="match status" value="1"/>
</dbReference>
<evidence type="ECO:0000256" key="5">
    <source>
        <dbReference type="ARBA" id="ARBA00022801"/>
    </source>
</evidence>
<dbReference type="InterPro" id="IPR050728">
    <property type="entry name" value="Zinc_Metalloprotease_M4"/>
</dbReference>
<evidence type="ECO:0000256" key="4">
    <source>
        <dbReference type="ARBA" id="ARBA00022729"/>
    </source>
</evidence>
<feature type="domain" description="Peptidase M4" evidence="9">
    <location>
        <begin position="232"/>
        <end position="313"/>
    </location>
</feature>
<keyword evidence="13" id="KW-1185">Reference proteome</keyword>
<evidence type="ECO:0000259" key="9">
    <source>
        <dbReference type="Pfam" id="PF01447"/>
    </source>
</evidence>
<evidence type="ECO:0000256" key="3">
    <source>
        <dbReference type="ARBA" id="ARBA00022723"/>
    </source>
</evidence>